<keyword evidence="4" id="KW-1185">Reference proteome</keyword>
<feature type="compositionally biased region" description="Low complexity" evidence="1">
    <location>
        <begin position="419"/>
        <end position="441"/>
    </location>
</feature>
<dbReference type="KEGG" id="ksn:43592584"/>
<feature type="compositionally biased region" description="Polar residues" evidence="1">
    <location>
        <begin position="1550"/>
        <end position="1576"/>
    </location>
</feature>
<feature type="compositionally biased region" description="Low complexity" evidence="1">
    <location>
        <begin position="257"/>
        <end position="270"/>
    </location>
</feature>
<gene>
    <name evidence="3" type="ORF">CI109_105401</name>
</gene>
<dbReference type="PANTHER" id="PTHR22834:SF20">
    <property type="entry name" value="SH3 DOMAIN-CONTAINING PROTEIN"/>
    <property type="match status" value="1"/>
</dbReference>
<feature type="compositionally biased region" description="Polar residues" evidence="1">
    <location>
        <begin position="533"/>
        <end position="568"/>
    </location>
</feature>
<dbReference type="Gene3D" id="1.20.900.10">
    <property type="entry name" value="Dbl homology (DH) domain"/>
    <property type="match status" value="2"/>
</dbReference>
<feature type="region of interest" description="Disordered" evidence="1">
    <location>
        <begin position="941"/>
        <end position="960"/>
    </location>
</feature>
<feature type="region of interest" description="Disordered" evidence="1">
    <location>
        <begin position="1387"/>
        <end position="1576"/>
    </location>
</feature>
<name>A0AAJ8LKB7_9TREE</name>
<feature type="compositionally biased region" description="Low complexity" evidence="1">
    <location>
        <begin position="321"/>
        <end position="342"/>
    </location>
</feature>
<feature type="compositionally biased region" description="Low complexity" evidence="1">
    <location>
        <begin position="1631"/>
        <end position="1650"/>
    </location>
</feature>
<dbReference type="GO" id="GO:0031991">
    <property type="term" value="P:regulation of actomyosin contractile ring contraction"/>
    <property type="evidence" value="ECO:0007669"/>
    <property type="project" value="TreeGrafter"/>
</dbReference>
<dbReference type="SUPFAM" id="SSF48065">
    <property type="entry name" value="DBL homology domain (DH-domain)"/>
    <property type="match status" value="1"/>
</dbReference>
<feature type="region of interest" description="Disordered" evidence="1">
    <location>
        <begin position="863"/>
        <end position="920"/>
    </location>
</feature>
<accession>A0AAJ8LKB7</accession>
<evidence type="ECO:0000313" key="3">
    <source>
        <dbReference type="EMBL" id="WWD20923.1"/>
    </source>
</evidence>
<dbReference type="EMBL" id="CP144059">
    <property type="protein sequence ID" value="WWD20923.1"/>
    <property type="molecule type" value="Genomic_DNA"/>
</dbReference>
<evidence type="ECO:0000256" key="1">
    <source>
        <dbReference type="SAM" id="MobiDB-lite"/>
    </source>
</evidence>
<dbReference type="Pfam" id="PF00621">
    <property type="entry name" value="RhoGEF"/>
    <property type="match status" value="1"/>
</dbReference>
<feature type="compositionally biased region" description="Low complexity" evidence="1">
    <location>
        <begin position="487"/>
        <end position="498"/>
    </location>
</feature>
<dbReference type="Gene3D" id="1.20.1270.60">
    <property type="entry name" value="Arfaptin homology (AH) domain/BAR domain"/>
    <property type="match status" value="1"/>
</dbReference>
<reference evidence="3" key="2">
    <citation type="submission" date="2024-01" db="EMBL/GenBank/DDBJ databases">
        <title>Comparative genomics of Cryptococcus and Kwoniella reveals pathogenesis evolution and contrasting modes of karyotype evolution via chromosome fusion or intercentromeric recombination.</title>
        <authorList>
            <person name="Coelho M.A."/>
            <person name="David-Palma M."/>
            <person name="Shea T."/>
            <person name="Bowers K."/>
            <person name="McGinley-Smith S."/>
            <person name="Mohammad A.W."/>
            <person name="Gnirke A."/>
            <person name="Yurkov A.M."/>
            <person name="Nowrousian M."/>
            <person name="Sun S."/>
            <person name="Cuomo C.A."/>
            <person name="Heitman J."/>
        </authorList>
    </citation>
    <scope>NUCLEOTIDE SEQUENCE</scope>
    <source>
        <strain evidence="3">CBS 12478</strain>
    </source>
</reference>
<dbReference type="InterPro" id="IPR027267">
    <property type="entry name" value="AH/BAR_dom_sf"/>
</dbReference>
<feature type="compositionally biased region" description="Basic and acidic residues" evidence="1">
    <location>
        <begin position="655"/>
        <end position="665"/>
    </location>
</feature>
<reference evidence="3" key="1">
    <citation type="submission" date="2017-08" db="EMBL/GenBank/DDBJ databases">
        <authorList>
            <person name="Cuomo C."/>
            <person name="Billmyre B."/>
            <person name="Heitman J."/>
        </authorList>
    </citation>
    <scope>NUCLEOTIDE SEQUENCE</scope>
    <source>
        <strain evidence="3">CBS 12478</strain>
    </source>
</reference>
<feature type="compositionally biased region" description="Polar residues" evidence="1">
    <location>
        <begin position="581"/>
        <end position="597"/>
    </location>
</feature>
<feature type="compositionally biased region" description="Low complexity" evidence="1">
    <location>
        <begin position="505"/>
        <end position="517"/>
    </location>
</feature>
<dbReference type="GO" id="GO:0005085">
    <property type="term" value="F:guanyl-nucleotide exchange factor activity"/>
    <property type="evidence" value="ECO:0007669"/>
    <property type="project" value="InterPro"/>
</dbReference>
<feature type="region of interest" description="Disordered" evidence="1">
    <location>
        <begin position="631"/>
        <end position="821"/>
    </location>
</feature>
<feature type="region of interest" description="Disordered" evidence="1">
    <location>
        <begin position="1631"/>
        <end position="1655"/>
    </location>
</feature>
<feature type="compositionally biased region" description="Polar residues" evidence="1">
    <location>
        <begin position="116"/>
        <end position="143"/>
    </location>
</feature>
<dbReference type="GO" id="GO:0032955">
    <property type="term" value="P:regulation of division septum assembly"/>
    <property type="evidence" value="ECO:0007669"/>
    <property type="project" value="TreeGrafter"/>
</dbReference>
<feature type="compositionally biased region" description="Polar residues" evidence="1">
    <location>
        <begin position="719"/>
        <end position="736"/>
    </location>
</feature>
<feature type="compositionally biased region" description="Polar residues" evidence="1">
    <location>
        <begin position="380"/>
        <end position="395"/>
    </location>
</feature>
<feature type="compositionally biased region" description="Polar residues" evidence="1">
    <location>
        <begin position="272"/>
        <end position="286"/>
    </location>
</feature>
<feature type="compositionally biased region" description="Polar residues" evidence="1">
    <location>
        <begin position="349"/>
        <end position="365"/>
    </location>
</feature>
<dbReference type="GO" id="GO:0005737">
    <property type="term" value="C:cytoplasm"/>
    <property type="evidence" value="ECO:0007669"/>
    <property type="project" value="TreeGrafter"/>
</dbReference>
<dbReference type="PROSITE" id="PS50010">
    <property type="entry name" value="DH_2"/>
    <property type="match status" value="1"/>
</dbReference>
<dbReference type="InterPro" id="IPR000219">
    <property type="entry name" value="DH_dom"/>
</dbReference>
<dbReference type="SMART" id="SM00325">
    <property type="entry name" value="RhoGEF"/>
    <property type="match status" value="1"/>
</dbReference>
<protein>
    <recommendedName>
        <fullName evidence="2">DH domain-containing protein</fullName>
    </recommendedName>
</protein>
<feature type="compositionally biased region" description="Low complexity" evidence="1">
    <location>
        <begin position="1"/>
        <end position="17"/>
    </location>
</feature>
<dbReference type="InterPro" id="IPR051492">
    <property type="entry name" value="Dynamin-Rho_GEF"/>
</dbReference>
<feature type="compositionally biased region" description="Low complexity" evidence="1">
    <location>
        <begin position="1424"/>
        <end position="1460"/>
    </location>
</feature>
<dbReference type="RefSeq" id="XP_065823728.1">
    <property type="nucleotide sequence ID" value="XM_065967656.1"/>
</dbReference>
<feature type="compositionally biased region" description="Low complexity" evidence="1">
    <location>
        <begin position="869"/>
        <end position="883"/>
    </location>
</feature>
<evidence type="ECO:0000259" key="2">
    <source>
        <dbReference type="PROSITE" id="PS50010"/>
    </source>
</evidence>
<feature type="compositionally biased region" description="Polar residues" evidence="1">
    <location>
        <begin position="631"/>
        <end position="654"/>
    </location>
</feature>
<sequence>MPIASSTPPSSHTPLPTFRRSTSVSDAVKQYEARSANSTPTTPPRSSPRTVDNSPNVFDSTVKRTPLRSGRRESGAGEFGQGSPEGTSRTRMVGKSRGIGLGVPVSSKETDEGRITSDNASGSSSRQPNGSRSHIPTLSTTTRPFPHSRPSVSRTSSGPSFPRSTSDSVITPPQSKPSSPIAGPARLGSPGGRGKPIVAISVSRPSPRPSPEKQAPPLRRKGSQQDLNRAFPRSPPTDHTSPTSQPTPEGRRRSHHLSSSVSSQGSMPGSYHDSTSLSRKASSMTTLGEDETSTSIPTSIPMGRRGEGFGSRSSFDRVIELSSPRSSTSGSSFVSTSRLSSGDIKIPKRTSSANPDSPTSPSTSRFPAGPDISPRRSSKPESGSDTLPPSPTATRRASKGVVMLGEAVTASRLAKLSERPSLSRGSSASSISRASDVTSSRTETYRKPSMIPSPQQSPQSPRRQSRQSPRSSPQTSPKPSPSRRLSRLPQSSSPRKSPGLTINTPPLLQSRSSSSSMPTPPIPAKSPLRRVSRQSTGLSDSSGRAETPPTGSADSNFSVAGTPTSINGQLEKISQLERDSPTLQLQMRTPLDSSISTDRQDYLSVPTGPPSQIIATPTDDIRFTMLTAPSVYSQDSAPPSATSWALSEAMSRSSDGGHDIEERPQRRPSRLDSVGWGKMKDGPEKIGRASMDSTRSADRSRRSSSLPRFIVPVDKDLTQPPSDTPDTATTFGSSVASGDAATSHPPVTPPPNTEGRKEPSKSPSMPILRNKSTSSKTPADGPSSSRLRSPTEPMGALLPPATLRSTDNQGGSLRPLLPNSPSIVMSKRSHLIREIATTERAYAKDLALIRDAYMYRFLRPASRHSTATNGDSSISPGNISDSSRPSSVYTYQTAETKRSSGYDSPGLAVGMNGSTTPLPKSPSDSYNLGYFANSSSSFQVISQPSRKGSRSSMPPPVGRPISPADMKTVFMNIDQLASVSDELATAFEKAMGDEETGLSAIARDGEAGTDRLGQTFVTMSIKARTNAWNLDSMLIKPVQRITKYPLLFEDLLQCTTPVHPDYFAIRTAAQVSKAVAMEIDEAKRRKDLVSNVIGTKPRLGPSLAVKDAKQPASKLLGLKRFRKDKSNGTTTSLVPKPLNSDLGLPVMISESSLSLAKDLNAKLDGLDQCVKRVGKDIIFWTAAAKESLVAQDEMMKTWLRVVQLEPVDPADRRILEYRKVIDVIISDVWGDLNDEVKDRIIPIFGKLLDASINPRKVIMKRDVKLPDYTRYHALRVTRKPIERIITQNALEFVALHTQLVDELPALLEGYMRVLDIAVVAFAKAQAKYHATVKERLERFTETWIQSVQSPNPKEEPVDFSNSRGIVKAWHDSWAPFAKTLDNFQCTQPSRGVPTRTATFNNTTRLDDQPMRTESPIPTHTLRHSASITSPSSTSGSRPSSPALRTGGGRFRSSSLRSQSGPTIITTSAVSPVKEGKEPSRFNLLRRSNSKSNVPKADRPMRPPMSPRQSSGLRPSSMSTSSETSSRMSWGLPQIPADPSKPMFTGLGLSPTKSFTLTGQPRSTSDPQGYSGSSAHSAVNPYDNAFYDHDTNGSHISLASTNPGLGFGDLERAEQARRMSGSSHPAVTAIATASATPSSSSPSPSPSISTARSKRSGEEIDAAEGWRNEKVLYQCACVADFDPYSLGNRRYRGLKFLPMISGDLVDVFHEVGRIDELPSFPYPDVGVDNDGILVARAENGAIGLVICSFLEPLT</sequence>
<feature type="compositionally biased region" description="Polar residues" evidence="1">
    <location>
        <begin position="237"/>
        <end position="247"/>
    </location>
</feature>
<feature type="domain" description="DH" evidence="2">
    <location>
        <begin position="827"/>
        <end position="1082"/>
    </location>
</feature>
<dbReference type="InterPro" id="IPR035899">
    <property type="entry name" value="DBL_dom_sf"/>
</dbReference>
<dbReference type="GeneID" id="43592584"/>
<dbReference type="SUPFAM" id="SSF103657">
    <property type="entry name" value="BAR/IMD domain-like"/>
    <property type="match status" value="1"/>
</dbReference>
<feature type="compositionally biased region" description="Basic and acidic residues" evidence="1">
    <location>
        <begin position="678"/>
        <end position="687"/>
    </location>
</feature>
<proteinExistence type="predicted"/>
<organism evidence="3 4">
    <name type="scientific">Kwoniella shandongensis</name>
    <dbReference type="NCBI Taxonomy" id="1734106"/>
    <lineage>
        <taxon>Eukaryota</taxon>
        <taxon>Fungi</taxon>
        <taxon>Dikarya</taxon>
        <taxon>Basidiomycota</taxon>
        <taxon>Agaricomycotina</taxon>
        <taxon>Tremellomycetes</taxon>
        <taxon>Tremellales</taxon>
        <taxon>Cryptococcaceae</taxon>
        <taxon>Kwoniella</taxon>
    </lineage>
</organism>
<dbReference type="Proteomes" id="UP000322225">
    <property type="component" value="Chromosome 9"/>
</dbReference>
<feature type="compositionally biased region" description="Polar residues" evidence="1">
    <location>
        <begin position="770"/>
        <end position="788"/>
    </location>
</feature>
<feature type="compositionally biased region" description="Polar residues" evidence="1">
    <location>
        <begin position="150"/>
        <end position="178"/>
    </location>
</feature>
<feature type="region of interest" description="Disordered" evidence="1">
    <location>
        <begin position="1"/>
        <end position="617"/>
    </location>
</feature>
<feature type="compositionally biased region" description="Low complexity" evidence="1">
    <location>
        <begin position="1506"/>
        <end position="1528"/>
    </location>
</feature>
<feature type="compositionally biased region" description="Polar residues" evidence="1">
    <location>
        <begin position="1387"/>
        <end position="1403"/>
    </location>
</feature>
<feature type="compositionally biased region" description="Low complexity" evidence="1">
    <location>
        <begin position="452"/>
        <end position="477"/>
    </location>
</feature>
<feature type="compositionally biased region" description="Polar residues" evidence="1">
    <location>
        <begin position="884"/>
        <end position="894"/>
    </location>
</feature>
<evidence type="ECO:0000313" key="4">
    <source>
        <dbReference type="Proteomes" id="UP000322225"/>
    </source>
</evidence>
<dbReference type="PANTHER" id="PTHR22834">
    <property type="entry name" value="NUCLEAR FUSION PROTEIN FUS2"/>
    <property type="match status" value="1"/>
</dbReference>